<comment type="caution">
    <text evidence="11">The sequence shown here is derived from an EMBL/GenBank/DDBJ whole genome shotgun (WGS) entry which is preliminary data.</text>
</comment>
<dbReference type="InterPro" id="IPR022751">
    <property type="entry name" value="Alpha_mannosyltransferase"/>
</dbReference>
<evidence type="ECO:0000256" key="5">
    <source>
        <dbReference type="ARBA" id="ARBA00022692"/>
    </source>
</evidence>
<dbReference type="GO" id="GO:0016020">
    <property type="term" value="C:membrane"/>
    <property type="evidence" value="ECO:0007669"/>
    <property type="project" value="UniProtKB-SubCell"/>
</dbReference>
<evidence type="ECO:0000256" key="10">
    <source>
        <dbReference type="SAM" id="SignalP"/>
    </source>
</evidence>
<evidence type="ECO:0000313" key="12">
    <source>
        <dbReference type="Proteomes" id="UP000320333"/>
    </source>
</evidence>
<dbReference type="GO" id="GO:0005794">
    <property type="term" value="C:Golgi apparatus"/>
    <property type="evidence" value="ECO:0007669"/>
    <property type="project" value="TreeGrafter"/>
</dbReference>
<evidence type="ECO:0000256" key="4">
    <source>
        <dbReference type="ARBA" id="ARBA00022679"/>
    </source>
</evidence>
<keyword evidence="3" id="KW-0328">Glycosyltransferase</keyword>
<evidence type="ECO:0000256" key="1">
    <source>
        <dbReference type="ARBA" id="ARBA00004606"/>
    </source>
</evidence>
<keyword evidence="8" id="KW-0472">Membrane</keyword>
<dbReference type="PANTHER" id="PTHR31392:SF1">
    <property type="entry name" value="ALPHA-1,3-MANNOSYLTRANSFERASE MNN1-RELATED"/>
    <property type="match status" value="1"/>
</dbReference>
<protein>
    <recommendedName>
        <fullName evidence="13">Mannosyltransferase</fullName>
    </recommendedName>
</protein>
<organism evidence="11 12">
    <name type="scientific">Chytriomyces confervae</name>
    <dbReference type="NCBI Taxonomy" id="246404"/>
    <lineage>
        <taxon>Eukaryota</taxon>
        <taxon>Fungi</taxon>
        <taxon>Fungi incertae sedis</taxon>
        <taxon>Chytridiomycota</taxon>
        <taxon>Chytridiomycota incertae sedis</taxon>
        <taxon>Chytridiomycetes</taxon>
        <taxon>Chytridiales</taxon>
        <taxon>Chytriomycetaceae</taxon>
        <taxon>Chytriomyces</taxon>
    </lineage>
</organism>
<evidence type="ECO:0000256" key="8">
    <source>
        <dbReference type="ARBA" id="ARBA00023136"/>
    </source>
</evidence>
<evidence type="ECO:0000313" key="11">
    <source>
        <dbReference type="EMBL" id="TPX77472.1"/>
    </source>
</evidence>
<evidence type="ECO:0000256" key="2">
    <source>
        <dbReference type="ARBA" id="ARBA00009105"/>
    </source>
</evidence>
<keyword evidence="6" id="KW-0735">Signal-anchor</keyword>
<dbReference type="Pfam" id="PF11051">
    <property type="entry name" value="Mannosyl_trans3"/>
    <property type="match status" value="1"/>
</dbReference>
<proteinExistence type="inferred from homology"/>
<dbReference type="GO" id="GO:0006493">
    <property type="term" value="P:protein O-linked glycosylation"/>
    <property type="evidence" value="ECO:0007669"/>
    <property type="project" value="TreeGrafter"/>
</dbReference>
<name>A0A507FMI7_9FUNG</name>
<gene>
    <name evidence="11" type="ORF">CcCBS67573_g01241</name>
</gene>
<dbReference type="EMBL" id="QEAP01000020">
    <property type="protein sequence ID" value="TPX77472.1"/>
    <property type="molecule type" value="Genomic_DNA"/>
</dbReference>
<evidence type="ECO:0000256" key="3">
    <source>
        <dbReference type="ARBA" id="ARBA00022676"/>
    </source>
</evidence>
<comment type="subcellular location">
    <subcellularLocation>
        <location evidence="1">Membrane</location>
        <topology evidence="1">Single-pass type II membrane protein</topology>
    </subcellularLocation>
</comment>
<keyword evidence="4" id="KW-0808">Transferase</keyword>
<keyword evidence="12" id="KW-1185">Reference proteome</keyword>
<comment type="similarity">
    <text evidence="2">Belongs to the MNN1/MNT family.</text>
</comment>
<dbReference type="GO" id="GO:0000033">
    <property type="term" value="F:alpha-1,3-mannosyltransferase activity"/>
    <property type="evidence" value="ECO:0007669"/>
    <property type="project" value="TreeGrafter"/>
</dbReference>
<keyword evidence="7" id="KW-1133">Transmembrane helix</keyword>
<accession>A0A507FMI7</accession>
<dbReference type="OrthoDB" id="430354at2759"/>
<dbReference type="STRING" id="246404.A0A507FMI7"/>
<dbReference type="Proteomes" id="UP000320333">
    <property type="component" value="Unassembled WGS sequence"/>
</dbReference>
<feature type="chain" id="PRO_5021416861" description="Mannosyltransferase" evidence="10">
    <location>
        <begin position="25"/>
        <end position="566"/>
    </location>
</feature>
<evidence type="ECO:0000256" key="9">
    <source>
        <dbReference type="ARBA" id="ARBA00023180"/>
    </source>
</evidence>
<reference evidence="11 12" key="1">
    <citation type="journal article" date="2019" name="Sci. Rep.">
        <title>Comparative genomics of chytrid fungi reveal insights into the obligate biotrophic and pathogenic lifestyle of Synchytrium endobioticum.</title>
        <authorList>
            <person name="van de Vossenberg B.T.L.H."/>
            <person name="Warris S."/>
            <person name="Nguyen H.D.T."/>
            <person name="van Gent-Pelzer M.P.E."/>
            <person name="Joly D.L."/>
            <person name="van de Geest H.C."/>
            <person name="Bonants P.J.M."/>
            <person name="Smith D.S."/>
            <person name="Levesque C.A."/>
            <person name="van der Lee T.A.J."/>
        </authorList>
    </citation>
    <scope>NUCLEOTIDE SEQUENCE [LARGE SCALE GENOMIC DNA]</scope>
    <source>
        <strain evidence="11 12">CBS 675.73</strain>
    </source>
</reference>
<dbReference type="InterPro" id="IPR029044">
    <property type="entry name" value="Nucleotide-diphossugar_trans"/>
</dbReference>
<keyword evidence="5" id="KW-0812">Transmembrane</keyword>
<dbReference type="AlphaFoldDB" id="A0A507FMI7"/>
<evidence type="ECO:0000256" key="7">
    <source>
        <dbReference type="ARBA" id="ARBA00022989"/>
    </source>
</evidence>
<keyword evidence="10" id="KW-0732">Signal</keyword>
<dbReference type="SUPFAM" id="SSF53448">
    <property type="entry name" value="Nucleotide-diphospho-sugar transferases"/>
    <property type="match status" value="1"/>
</dbReference>
<dbReference type="PANTHER" id="PTHR31392">
    <property type="entry name" value="ALPHA-1,3-MANNOSYLTRANSFERASE MNN1-RELATED"/>
    <property type="match status" value="1"/>
</dbReference>
<evidence type="ECO:0008006" key="13">
    <source>
        <dbReference type="Google" id="ProtNLM"/>
    </source>
</evidence>
<evidence type="ECO:0000256" key="6">
    <source>
        <dbReference type="ARBA" id="ARBA00022968"/>
    </source>
</evidence>
<sequence length="566" mass="65090">MLQVRWMRRVAVLSVAVFILLVIASVSLPDPNANQAAARHGSRTDVDFAQKQFLDFMHGEAPNMKGQFGGSISSHFDPKAAFKRVHSRALQMSKQQYNREDIAELCRRARANLIAHSLLFEKSELLDKLSLDETTKESVQTELKSIVGSVTSNLYPWLEWKDVQTAVKKFQSVEPAKEAGIILSVGKSYFPLAIHAIRTLREVLNCSLPIEIHHAGPELTTQMIEIFNTMPNVSTIDLYDHFPENSHDNLVGFYSKPFALLASSFRKPIIMDADVLFLQDPARAILNASLSFHQHGQTFFRDRTLTNQFFESWFAYYPLMIARKFGYRVPSPAVRWFRALDEYPSLYALSSESRYLMARSHHEMESGVVALDKGRPDVLHALLLVCKLNSRVEREAVLAQYTNGDKETFWMAWELLRVPYKFNPGFSGMIGYSGGNMWLTKEHTCGQLVHADQDLQPLCNFSVTPRWNGGILKDKFVSRRNVFPFEKYAIDSEGYMEGWDWTWKWSLKAEHAHVLWLGWTGQSACFRPRNVGKDLRDLSERQKEMTARYTDMYFEILDWFDKLVQV</sequence>
<keyword evidence="9" id="KW-0325">Glycoprotein</keyword>
<feature type="signal peptide" evidence="10">
    <location>
        <begin position="1"/>
        <end position="24"/>
    </location>
</feature>